<evidence type="ECO:0000313" key="9">
    <source>
        <dbReference type="Proteomes" id="UP000188145"/>
    </source>
</evidence>
<dbReference type="Gene3D" id="2.40.30.60">
    <property type="entry name" value="RimM"/>
    <property type="match status" value="1"/>
</dbReference>
<dbReference type="PANTHER" id="PTHR33692">
    <property type="entry name" value="RIBOSOME MATURATION FACTOR RIMM"/>
    <property type="match status" value="1"/>
</dbReference>
<evidence type="ECO:0000256" key="2">
    <source>
        <dbReference type="ARBA" id="ARBA00022517"/>
    </source>
</evidence>
<dbReference type="InterPro" id="IPR036976">
    <property type="entry name" value="RimM_N_sf"/>
</dbReference>
<evidence type="ECO:0000259" key="6">
    <source>
        <dbReference type="Pfam" id="PF01782"/>
    </source>
</evidence>
<keyword evidence="1 5" id="KW-0963">Cytoplasm</keyword>
<dbReference type="GO" id="GO:0042274">
    <property type="term" value="P:ribosomal small subunit biogenesis"/>
    <property type="evidence" value="ECO:0007669"/>
    <property type="project" value="UniProtKB-UniRule"/>
</dbReference>
<evidence type="ECO:0000256" key="1">
    <source>
        <dbReference type="ARBA" id="ARBA00022490"/>
    </source>
</evidence>
<dbReference type="EMBL" id="CP019606">
    <property type="protein sequence ID" value="AQP49163.1"/>
    <property type="molecule type" value="Genomic_DNA"/>
</dbReference>
<dbReference type="GO" id="GO:0005840">
    <property type="term" value="C:ribosome"/>
    <property type="evidence" value="ECO:0007669"/>
    <property type="project" value="InterPro"/>
</dbReference>
<proteinExistence type="inferred from homology"/>
<keyword evidence="4 5" id="KW-0143">Chaperone</keyword>
<dbReference type="Gene3D" id="2.30.30.240">
    <property type="entry name" value="PRC-barrel domain"/>
    <property type="match status" value="1"/>
</dbReference>
<protein>
    <recommendedName>
        <fullName evidence="5">Ribosome maturation factor RimM</fullName>
    </recommendedName>
</protein>
<keyword evidence="3 5" id="KW-0698">rRNA processing</keyword>
<dbReference type="PANTHER" id="PTHR33692:SF1">
    <property type="entry name" value="RIBOSOME MATURATION FACTOR RIMM"/>
    <property type="match status" value="1"/>
</dbReference>
<dbReference type="GO" id="GO:0005737">
    <property type="term" value="C:cytoplasm"/>
    <property type="evidence" value="ECO:0007669"/>
    <property type="project" value="UniProtKB-SubCell"/>
</dbReference>
<dbReference type="HAMAP" id="MF_00014">
    <property type="entry name" value="Ribosome_mat_RimM"/>
    <property type="match status" value="1"/>
</dbReference>
<dbReference type="InterPro" id="IPR009000">
    <property type="entry name" value="Transl_B-barrel_sf"/>
</dbReference>
<dbReference type="Proteomes" id="UP000188145">
    <property type="component" value="Chromosome"/>
</dbReference>
<feature type="domain" description="RimM N-terminal" evidence="6">
    <location>
        <begin position="9"/>
        <end position="85"/>
    </location>
</feature>
<gene>
    <name evidence="5" type="primary">rimM</name>
    <name evidence="8" type="ORF">BW730_02665</name>
</gene>
<comment type="domain">
    <text evidence="5">The PRC barrel domain binds ribosomal protein uS19.</text>
</comment>
<dbReference type="Pfam" id="PF01782">
    <property type="entry name" value="RimM"/>
    <property type="match status" value="1"/>
</dbReference>
<organism evidence="8 9">
    <name type="scientific">Tessaracoccus aquimaris</name>
    <dbReference type="NCBI Taxonomy" id="1332264"/>
    <lineage>
        <taxon>Bacteria</taxon>
        <taxon>Bacillati</taxon>
        <taxon>Actinomycetota</taxon>
        <taxon>Actinomycetes</taxon>
        <taxon>Propionibacteriales</taxon>
        <taxon>Propionibacteriaceae</taxon>
        <taxon>Tessaracoccus</taxon>
    </lineage>
</organism>
<evidence type="ECO:0000313" key="8">
    <source>
        <dbReference type="EMBL" id="AQP49163.1"/>
    </source>
</evidence>
<comment type="subunit">
    <text evidence="5">Binds ribosomal protein uS19.</text>
</comment>
<evidence type="ECO:0000256" key="4">
    <source>
        <dbReference type="ARBA" id="ARBA00023186"/>
    </source>
</evidence>
<dbReference type="KEGG" id="tes:BW730_02665"/>
<dbReference type="InterPro" id="IPR056792">
    <property type="entry name" value="PRC_RimM"/>
</dbReference>
<comment type="function">
    <text evidence="5">An accessory protein needed during the final step in the assembly of 30S ribosomal subunit, possibly for assembly of the head region. Essential for efficient processing of 16S rRNA. May be needed both before and after RbfA during the maturation of 16S rRNA. It has affinity for free ribosomal 30S subunits but not for 70S ribosomes.</text>
</comment>
<comment type="subcellular location">
    <subcellularLocation>
        <location evidence="5">Cytoplasm</location>
    </subcellularLocation>
</comment>
<keyword evidence="9" id="KW-1185">Reference proteome</keyword>
<dbReference type="SUPFAM" id="SSF50346">
    <property type="entry name" value="PRC-barrel domain"/>
    <property type="match status" value="1"/>
</dbReference>
<name>A0A1Q2CSQ9_9ACTN</name>
<dbReference type="STRING" id="1332264.BW730_02665"/>
<comment type="similarity">
    <text evidence="5">Belongs to the RimM family.</text>
</comment>
<dbReference type="InterPro" id="IPR011033">
    <property type="entry name" value="PRC_barrel-like_sf"/>
</dbReference>
<evidence type="ECO:0000256" key="5">
    <source>
        <dbReference type="HAMAP-Rule" id="MF_00014"/>
    </source>
</evidence>
<dbReference type="NCBIfam" id="TIGR02273">
    <property type="entry name" value="16S_RimM"/>
    <property type="match status" value="1"/>
</dbReference>
<dbReference type="InterPro" id="IPR011961">
    <property type="entry name" value="RimM"/>
</dbReference>
<dbReference type="AlphaFoldDB" id="A0A1Q2CSQ9"/>
<evidence type="ECO:0000259" key="7">
    <source>
        <dbReference type="Pfam" id="PF24986"/>
    </source>
</evidence>
<dbReference type="GO" id="GO:0043022">
    <property type="term" value="F:ribosome binding"/>
    <property type="evidence" value="ECO:0007669"/>
    <property type="project" value="InterPro"/>
</dbReference>
<dbReference type="InterPro" id="IPR002676">
    <property type="entry name" value="RimM_N"/>
</dbReference>
<dbReference type="Pfam" id="PF24986">
    <property type="entry name" value="PRC_RimM"/>
    <property type="match status" value="1"/>
</dbReference>
<dbReference type="SUPFAM" id="SSF50447">
    <property type="entry name" value="Translation proteins"/>
    <property type="match status" value="1"/>
</dbReference>
<dbReference type="GO" id="GO:0006364">
    <property type="term" value="P:rRNA processing"/>
    <property type="evidence" value="ECO:0007669"/>
    <property type="project" value="UniProtKB-UniRule"/>
</dbReference>
<keyword evidence="2 5" id="KW-0690">Ribosome biogenesis</keyword>
<dbReference type="OrthoDB" id="5381335at2"/>
<evidence type="ECO:0000256" key="3">
    <source>
        <dbReference type="ARBA" id="ARBA00022552"/>
    </source>
</evidence>
<sequence length="173" mass="18647">MGELVEVRVGKVGRPHGLKGDVAIDLRTDEPGRRFTPGAKLTLDEGGKSVEVGSVKWHKGRLIVTFVGYPDRTAVETLTGQWLSVKVPADERPSEPEEYFDRQLVGLAVLDHAGARVGTVAEVQHMPAQDLLHVDVDGSIRLIPFVTALVPEVDLAAGVIRLADVGGLLEDDE</sequence>
<reference evidence="9" key="1">
    <citation type="submission" date="2017-02" db="EMBL/GenBank/DDBJ databases">
        <title>Tessaracoccus aquaemaris sp. nov., isolated from the intestine of a Korean rockfish, Sebastes schlegelii, in a marine aquaculture pond.</title>
        <authorList>
            <person name="Tak E.J."/>
            <person name="Bae J.-W."/>
        </authorList>
    </citation>
    <scope>NUCLEOTIDE SEQUENCE [LARGE SCALE GENOMIC DNA]</scope>
    <source>
        <strain evidence="9">NSG39</strain>
    </source>
</reference>
<feature type="domain" description="Ribosome maturation factor RimM PRC barrel" evidence="7">
    <location>
        <begin position="103"/>
        <end position="164"/>
    </location>
</feature>
<accession>A0A1Q2CSQ9</accession>